<evidence type="ECO:0000313" key="8">
    <source>
        <dbReference type="EMBL" id="JAS60339.1"/>
    </source>
</evidence>
<keyword evidence="7" id="KW-0326">Glycosidase</keyword>
<dbReference type="GO" id="GO:0005975">
    <property type="term" value="P:carbohydrate metabolic process"/>
    <property type="evidence" value="ECO:0007669"/>
    <property type="project" value="InterPro"/>
</dbReference>
<proteinExistence type="inferred from homology"/>
<keyword evidence="6" id="KW-0106">Calcium</keyword>
<dbReference type="GO" id="GO:0004571">
    <property type="term" value="F:mannosyl-oligosaccharide 1,2-alpha-mannosidase activity"/>
    <property type="evidence" value="ECO:0007669"/>
    <property type="project" value="InterPro"/>
</dbReference>
<accession>A0A1B6GD22</accession>
<sequence length="156" mass="18303">MEVAEGITHTCHESYDRTDTKLGPEVFRFTRSQEAVGIYLGEQHYILRPEVVESYFYLWRVTKDPKYREWGWEAVQALQEHCWTPGGYSGIRNVYDKGSEKDDVQQSFFLAETLKYLYLLFSDDSLISLDEWVFNTEAHPLPIKGINPYYRVSSLT</sequence>
<evidence type="ECO:0000256" key="4">
    <source>
        <dbReference type="ARBA" id="ARBA00022801"/>
    </source>
</evidence>
<keyword evidence="6" id="KW-0479">Metal-binding</keyword>
<dbReference type="InterPro" id="IPR036026">
    <property type="entry name" value="Seven-hairpin_glycosidases"/>
</dbReference>
<dbReference type="InterPro" id="IPR001382">
    <property type="entry name" value="Glyco_hydro_47"/>
</dbReference>
<comment type="similarity">
    <text evidence="3 7">Belongs to the glycosyl hydrolase 47 family.</text>
</comment>
<evidence type="ECO:0000256" key="5">
    <source>
        <dbReference type="ARBA" id="ARBA00023157"/>
    </source>
</evidence>
<name>A0A1B6GD22_9HEMI</name>
<dbReference type="Pfam" id="PF01532">
    <property type="entry name" value="Glyco_hydro_47"/>
    <property type="match status" value="1"/>
</dbReference>
<organism evidence="8">
    <name type="scientific">Cuerna arida</name>
    <dbReference type="NCBI Taxonomy" id="1464854"/>
    <lineage>
        <taxon>Eukaryota</taxon>
        <taxon>Metazoa</taxon>
        <taxon>Ecdysozoa</taxon>
        <taxon>Arthropoda</taxon>
        <taxon>Hexapoda</taxon>
        <taxon>Insecta</taxon>
        <taxon>Pterygota</taxon>
        <taxon>Neoptera</taxon>
        <taxon>Paraneoptera</taxon>
        <taxon>Hemiptera</taxon>
        <taxon>Auchenorrhyncha</taxon>
        <taxon>Membracoidea</taxon>
        <taxon>Cicadellidae</taxon>
        <taxon>Cicadellinae</taxon>
        <taxon>Proconiini</taxon>
        <taxon>Cuerna</taxon>
    </lineage>
</organism>
<comment type="pathway">
    <text evidence="2">Protein modification; protein glycosylation.</text>
</comment>
<dbReference type="PRINTS" id="PR00747">
    <property type="entry name" value="GLYHDRLASE47"/>
</dbReference>
<dbReference type="EC" id="3.2.1.-" evidence="7"/>
<protein>
    <recommendedName>
        <fullName evidence="7">alpha-1,2-Mannosidase</fullName>
        <ecNumber evidence="7">3.2.1.-</ecNumber>
    </recommendedName>
</protein>
<comment type="cofactor">
    <cofactor evidence="1 6">
        <name>Ca(2+)</name>
        <dbReference type="ChEBI" id="CHEBI:29108"/>
    </cofactor>
</comment>
<dbReference type="GO" id="GO:0000139">
    <property type="term" value="C:Golgi membrane"/>
    <property type="evidence" value="ECO:0007669"/>
    <property type="project" value="TreeGrafter"/>
</dbReference>
<keyword evidence="5" id="KW-1015">Disulfide bond</keyword>
<dbReference type="Gene3D" id="1.50.10.10">
    <property type="match status" value="1"/>
</dbReference>
<dbReference type="AlphaFoldDB" id="A0A1B6GD22"/>
<reference evidence="8" key="1">
    <citation type="submission" date="2015-11" db="EMBL/GenBank/DDBJ databases">
        <title>De novo transcriptome assembly of four potential Pierce s Disease insect vectors from Arizona vineyards.</title>
        <authorList>
            <person name="Tassone E.E."/>
        </authorList>
    </citation>
    <scope>NUCLEOTIDE SEQUENCE</scope>
</reference>
<dbReference type="InterPro" id="IPR050749">
    <property type="entry name" value="Glycosyl_Hydrolase_47"/>
</dbReference>
<dbReference type="GO" id="GO:0005783">
    <property type="term" value="C:endoplasmic reticulum"/>
    <property type="evidence" value="ECO:0007669"/>
    <property type="project" value="TreeGrafter"/>
</dbReference>
<evidence type="ECO:0000256" key="3">
    <source>
        <dbReference type="ARBA" id="ARBA00007658"/>
    </source>
</evidence>
<dbReference type="PANTHER" id="PTHR11742:SF6">
    <property type="entry name" value="MANNOSYL-OLIGOSACCHARIDE ALPHA-1,2-MANNOSIDASE IA-RELATED"/>
    <property type="match status" value="1"/>
</dbReference>
<evidence type="ECO:0000256" key="6">
    <source>
        <dbReference type="PIRSR" id="PIRSR601382-2"/>
    </source>
</evidence>
<gene>
    <name evidence="8" type="ORF">g.47840</name>
</gene>
<dbReference type="EMBL" id="GECZ01009430">
    <property type="protein sequence ID" value="JAS60339.1"/>
    <property type="molecule type" value="Transcribed_RNA"/>
</dbReference>
<evidence type="ECO:0000256" key="1">
    <source>
        <dbReference type="ARBA" id="ARBA00001913"/>
    </source>
</evidence>
<keyword evidence="4 7" id="KW-0378">Hydrolase</keyword>
<evidence type="ECO:0000256" key="7">
    <source>
        <dbReference type="RuleBase" id="RU361193"/>
    </source>
</evidence>
<dbReference type="GO" id="GO:0005509">
    <property type="term" value="F:calcium ion binding"/>
    <property type="evidence" value="ECO:0007669"/>
    <property type="project" value="InterPro"/>
</dbReference>
<evidence type="ECO:0000256" key="2">
    <source>
        <dbReference type="ARBA" id="ARBA00004922"/>
    </source>
</evidence>
<dbReference type="SUPFAM" id="SSF48225">
    <property type="entry name" value="Seven-hairpin glycosidases"/>
    <property type="match status" value="1"/>
</dbReference>
<dbReference type="PANTHER" id="PTHR11742">
    <property type="entry name" value="MANNOSYL-OLIGOSACCHARIDE ALPHA-1,2-MANNOSIDASE-RELATED"/>
    <property type="match status" value="1"/>
</dbReference>
<dbReference type="InterPro" id="IPR012341">
    <property type="entry name" value="6hp_glycosidase-like_sf"/>
</dbReference>
<feature type="binding site" evidence="6">
    <location>
        <position position="136"/>
    </location>
    <ligand>
        <name>Ca(2+)</name>
        <dbReference type="ChEBI" id="CHEBI:29108"/>
    </ligand>
</feature>